<dbReference type="OrthoDB" id="9811476at2"/>
<feature type="compositionally biased region" description="Low complexity" evidence="1">
    <location>
        <begin position="1"/>
        <end position="21"/>
    </location>
</feature>
<keyword evidence="3" id="KW-1185">Reference proteome</keyword>
<evidence type="ECO:0000256" key="1">
    <source>
        <dbReference type="SAM" id="MobiDB-lite"/>
    </source>
</evidence>
<proteinExistence type="predicted"/>
<dbReference type="AlphaFoldDB" id="A0A345NKK3"/>
<feature type="compositionally biased region" description="Low complexity" evidence="1">
    <location>
        <begin position="68"/>
        <end position="77"/>
    </location>
</feature>
<evidence type="ECO:0000313" key="2">
    <source>
        <dbReference type="EMBL" id="AXH95561.1"/>
    </source>
</evidence>
<reference evidence="2 3" key="1">
    <citation type="submission" date="2018-07" db="EMBL/GenBank/DDBJ databases">
        <title>Complete genome sequencing of Ornithinimicrobium sp. AMA3305.</title>
        <authorList>
            <person name="Bae J.-W."/>
        </authorList>
    </citation>
    <scope>NUCLEOTIDE SEQUENCE [LARGE SCALE GENOMIC DNA]</scope>
    <source>
        <strain evidence="2 3">AMA3305</strain>
    </source>
</reference>
<dbReference type="EMBL" id="CP031229">
    <property type="protein sequence ID" value="AXH95561.1"/>
    <property type="molecule type" value="Genomic_DNA"/>
</dbReference>
<protein>
    <submittedName>
        <fullName evidence="2">DUF429 domain-containing protein</fullName>
    </submittedName>
</protein>
<dbReference type="InterPro" id="IPR007362">
    <property type="entry name" value="DUF429"/>
</dbReference>
<feature type="region of interest" description="Disordered" evidence="1">
    <location>
        <begin position="1"/>
        <end position="43"/>
    </location>
</feature>
<name>A0A345NKK3_9MICO</name>
<gene>
    <name evidence="2" type="ORF">DV701_04980</name>
</gene>
<dbReference type="Pfam" id="PF04250">
    <property type="entry name" value="DUF429"/>
    <property type="match status" value="1"/>
</dbReference>
<accession>A0A345NKK3</accession>
<evidence type="ECO:0000313" key="3">
    <source>
        <dbReference type="Proteomes" id="UP000253790"/>
    </source>
</evidence>
<feature type="region of interest" description="Disordered" evidence="1">
    <location>
        <begin position="68"/>
        <end position="114"/>
    </location>
</feature>
<dbReference type="KEGG" id="orn:DV701_04980"/>
<dbReference type="Proteomes" id="UP000253790">
    <property type="component" value="Chromosome"/>
</dbReference>
<sequence length="342" mass="35565">MPRKAAATFTTPARRAAASSAGVRDGMTGKSGSAGRCRGAGARTRATVPAYSEHMDLRQWWRRVTAGRASATAAGRTGQDRPHAHQGRARSTGRSAKVSERAQPTGRPGRRAPVEESLPVMGVDACRGGWVGAVLDASGHGTPLVLVAATVAELVAAAGPVAVVGVDIPVGLPDGTRREADVQTRRFVGPRSSSVFTTPVRQAVYADSFGQANALNRERIGAGVSQQAWALRTRIAEVDAWLRQDLPFVVVEVHPEASFAQMAGAPAATSKRSAQGAAERRQVLTRSGVAPPGTLPVGVGVDDLLDACAAAWTAHRVKTGAGRTFPETPETFSDGLPAAIHV</sequence>
<feature type="compositionally biased region" description="Low complexity" evidence="1">
    <location>
        <begin position="31"/>
        <end position="43"/>
    </location>
</feature>
<organism evidence="2 3">
    <name type="scientific">Ornithinimicrobium avium</name>
    <dbReference type="NCBI Taxonomy" id="2283195"/>
    <lineage>
        <taxon>Bacteria</taxon>
        <taxon>Bacillati</taxon>
        <taxon>Actinomycetota</taxon>
        <taxon>Actinomycetes</taxon>
        <taxon>Micrococcales</taxon>
        <taxon>Ornithinimicrobiaceae</taxon>
        <taxon>Ornithinimicrobium</taxon>
    </lineage>
</organism>
<feature type="region of interest" description="Disordered" evidence="1">
    <location>
        <begin position="267"/>
        <end position="289"/>
    </location>
</feature>